<dbReference type="OrthoDB" id="5402295at2759"/>
<dbReference type="EMBL" id="CP054543">
    <property type="protein sequence ID" value="QSL66447.1"/>
    <property type="molecule type" value="Genomic_DNA"/>
</dbReference>
<protein>
    <submittedName>
        <fullName evidence="2">Uncharacterized protein</fullName>
    </submittedName>
</protein>
<accession>A0A899GCX1</accession>
<keyword evidence="3" id="KW-1185">Reference proteome</keyword>
<reference evidence="2" key="1">
    <citation type="submission" date="2020-06" db="EMBL/GenBank/DDBJ databases">
        <title>Genomes of multiple members of Pneumocystis genus reveal paths to human pathogen Pneumocystis jirovecii.</title>
        <authorList>
            <person name="Cisse O.H."/>
            <person name="Ma L."/>
            <person name="Dekker J."/>
            <person name="Khil P."/>
            <person name="Jo J."/>
            <person name="Brenchley J."/>
            <person name="Blair R."/>
            <person name="Pahar B."/>
            <person name="Chabe M."/>
            <person name="Van Rompay K.A."/>
            <person name="Keesler R."/>
            <person name="Sukura A."/>
            <person name="Hirsch V."/>
            <person name="Kutty G."/>
            <person name="Liu Y."/>
            <person name="Peng L."/>
            <person name="Chen J."/>
            <person name="Song J."/>
            <person name="Weissenbacher-Lang C."/>
            <person name="Xu J."/>
            <person name="Upham N.S."/>
            <person name="Stajich J.E."/>
            <person name="Cuomo C.A."/>
            <person name="Cushion M.T."/>
            <person name="Kovacs J.A."/>
        </authorList>
    </citation>
    <scope>NUCLEOTIDE SEQUENCE</scope>
    <source>
        <strain evidence="2">2A</strain>
    </source>
</reference>
<organism evidence="2 3">
    <name type="scientific">Pneumocystis wakefieldiae</name>
    <dbReference type="NCBI Taxonomy" id="38082"/>
    <lineage>
        <taxon>Eukaryota</taxon>
        <taxon>Fungi</taxon>
        <taxon>Dikarya</taxon>
        <taxon>Ascomycota</taxon>
        <taxon>Taphrinomycotina</taxon>
        <taxon>Pneumocystomycetes</taxon>
        <taxon>Pneumocystaceae</taxon>
        <taxon>Pneumocystis</taxon>
    </lineage>
</organism>
<evidence type="ECO:0000313" key="2">
    <source>
        <dbReference type="EMBL" id="QSL66447.1"/>
    </source>
</evidence>
<feature type="region of interest" description="Disordered" evidence="1">
    <location>
        <begin position="65"/>
        <end position="109"/>
    </location>
</feature>
<proteinExistence type="predicted"/>
<feature type="compositionally biased region" description="Polar residues" evidence="1">
    <location>
        <begin position="97"/>
        <end position="109"/>
    </location>
</feature>
<dbReference type="AlphaFoldDB" id="A0A899GCX1"/>
<evidence type="ECO:0000313" key="3">
    <source>
        <dbReference type="Proteomes" id="UP000663699"/>
    </source>
</evidence>
<dbReference type="Proteomes" id="UP000663699">
    <property type="component" value="Chromosome 12"/>
</dbReference>
<name>A0A899GCX1_9ASCO</name>
<gene>
    <name evidence="2" type="ORF">MERGE_000827</name>
</gene>
<evidence type="ECO:0000256" key="1">
    <source>
        <dbReference type="SAM" id="MobiDB-lite"/>
    </source>
</evidence>
<sequence length="118" mass="12504">MGVISATECSVPGCIVTLLRLVLPSSFSISHTSTDPVKTVGETISEVVEHVPSLVTELTSCLSLHHQGHTSRTDQNSPEGPNHEAGEGGSDADNSRGDSQNTGKTNTRRLFQDLCTVM</sequence>